<dbReference type="EMBL" id="LAZR01015957">
    <property type="protein sequence ID" value="KKM06586.1"/>
    <property type="molecule type" value="Genomic_DNA"/>
</dbReference>
<organism evidence="2">
    <name type="scientific">marine sediment metagenome</name>
    <dbReference type="NCBI Taxonomy" id="412755"/>
    <lineage>
        <taxon>unclassified sequences</taxon>
        <taxon>metagenomes</taxon>
        <taxon>ecological metagenomes</taxon>
    </lineage>
</organism>
<gene>
    <name evidence="2" type="ORF">LCGC14_1742510</name>
</gene>
<keyword evidence="1" id="KW-0812">Transmembrane</keyword>
<evidence type="ECO:0000313" key="2">
    <source>
        <dbReference type="EMBL" id="KKM06586.1"/>
    </source>
</evidence>
<feature type="transmembrane region" description="Helical" evidence="1">
    <location>
        <begin position="6"/>
        <end position="25"/>
    </location>
</feature>
<protein>
    <submittedName>
        <fullName evidence="2">Uncharacterized protein</fullName>
    </submittedName>
</protein>
<comment type="caution">
    <text evidence="2">The sequence shown here is derived from an EMBL/GenBank/DDBJ whole genome shotgun (WGS) entry which is preliminary data.</text>
</comment>
<feature type="transmembrane region" description="Helical" evidence="1">
    <location>
        <begin position="70"/>
        <end position="92"/>
    </location>
</feature>
<keyword evidence="1" id="KW-1133">Transmembrane helix</keyword>
<feature type="transmembrane region" description="Helical" evidence="1">
    <location>
        <begin position="37"/>
        <end position="64"/>
    </location>
</feature>
<keyword evidence="1" id="KW-0472">Membrane</keyword>
<name>A0A0F9JLI5_9ZZZZ</name>
<dbReference type="AlphaFoldDB" id="A0A0F9JLI5"/>
<evidence type="ECO:0000256" key="1">
    <source>
        <dbReference type="SAM" id="Phobius"/>
    </source>
</evidence>
<reference evidence="2" key="1">
    <citation type="journal article" date="2015" name="Nature">
        <title>Complex archaea that bridge the gap between prokaryotes and eukaryotes.</title>
        <authorList>
            <person name="Spang A."/>
            <person name="Saw J.H."/>
            <person name="Jorgensen S.L."/>
            <person name="Zaremba-Niedzwiedzka K."/>
            <person name="Martijn J."/>
            <person name="Lind A.E."/>
            <person name="van Eijk R."/>
            <person name="Schleper C."/>
            <person name="Guy L."/>
            <person name="Ettema T.J."/>
        </authorList>
    </citation>
    <scope>NUCLEOTIDE SEQUENCE</scope>
</reference>
<feature type="transmembrane region" description="Helical" evidence="1">
    <location>
        <begin position="99"/>
        <end position="122"/>
    </location>
</feature>
<accession>A0A0F9JLI5</accession>
<sequence>MVSALTIIELSLIVGIIIALTWMLLLIHYRTNNKKDLLIFGLIFIFAILLIALMWINGFIFHVFDVHSLHLGWILGFIALILLTIGTILVLWDEPKFVLYHGLTAGSAWILTLLNIIALITLSDQYQIEFSGTLHFVHIVCGGIGLFSGFASLLFGISGQRRLAKLTGVITFVSWWTAFLLGQFFPII</sequence>
<feature type="transmembrane region" description="Helical" evidence="1">
    <location>
        <begin position="163"/>
        <end position="185"/>
    </location>
</feature>
<proteinExistence type="predicted"/>
<feature type="transmembrane region" description="Helical" evidence="1">
    <location>
        <begin position="134"/>
        <end position="156"/>
    </location>
</feature>